<sequence>MAQDSQTLQGDGISAIMVGQGAELVSLRDGQGSEFLWQAGPEWRRHSPVLFPIVGRLKGDQLRHRGRTYPMTQHGFARDKPFTWEERGPRSCTLVLTDDADTRAHYPFAFRLAVTYTLGRQQLGVALEVTNTGDEMLPASVGAHPAFNWPLLPELPKEAYRLIFANDEPAPVRRLKDGLLLPATWPTPIEGKTLVLSERLFDDDAVILDRPASTSVRYAADHGPAIEMSWQGAEELGIWSKPGGAPFLCIEPWHGIASPADFDGEFSDKPGVMLIEPGAKRSLSYQIGLEQGRR</sequence>
<dbReference type="PANTHER" id="PTHR11122">
    <property type="entry name" value="APOSPORY-ASSOCIATED PROTEIN C-RELATED"/>
    <property type="match status" value="1"/>
</dbReference>
<dbReference type="SUPFAM" id="SSF74650">
    <property type="entry name" value="Galactose mutarotase-like"/>
    <property type="match status" value="1"/>
</dbReference>
<dbReference type="PANTHER" id="PTHR11122:SF13">
    <property type="entry name" value="GLUCOSE-6-PHOSPHATE 1-EPIMERASE"/>
    <property type="match status" value="1"/>
</dbReference>
<dbReference type="Proteomes" id="UP000275436">
    <property type="component" value="Unassembled WGS sequence"/>
</dbReference>
<dbReference type="Pfam" id="PF01263">
    <property type="entry name" value="Aldose_epim"/>
    <property type="match status" value="1"/>
</dbReference>
<proteinExistence type="predicted"/>
<name>A0A3M9X0V1_9HYPH</name>
<gene>
    <name evidence="1" type="ORF">DNR46_32935</name>
</gene>
<dbReference type="InterPro" id="IPR011013">
    <property type="entry name" value="Gal_mutarotase_sf_dom"/>
</dbReference>
<evidence type="ECO:0000313" key="1">
    <source>
        <dbReference type="EMBL" id="RNJ41634.1"/>
    </source>
</evidence>
<dbReference type="InterPro" id="IPR014718">
    <property type="entry name" value="GH-type_carb-bd"/>
</dbReference>
<dbReference type="AlphaFoldDB" id="A0A3M9X0V1"/>
<dbReference type="Gene3D" id="2.70.98.10">
    <property type="match status" value="1"/>
</dbReference>
<dbReference type="GO" id="GO:0016853">
    <property type="term" value="F:isomerase activity"/>
    <property type="evidence" value="ECO:0007669"/>
    <property type="project" value="InterPro"/>
</dbReference>
<accession>A0A3M9X0V1</accession>
<reference evidence="1 2" key="1">
    <citation type="journal article" date="2018" name="Mol. Plant Microbe Interact.">
        <title>Taxonomically Different Co-Microsymbionts of a Relict Legume, Oxytropis popoviana, Have Complementary Sets of Symbiotic Genes and Together Increase the Efficiency of Plant Nodulation.</title>
        <authorList>
            <person name="Safronova V."/>
            <person name="Belimov A."/>
            <person name="Sazanova A."/>
            <person name="Chirak E."/>
            <person name="Verkhozina A."/>
            <person name="Kuznetsova I."/>
            <person name="Andronov E."/>
            <person name="Puhalsky J."/>
            <person name="Tikhonovich I."/>
        </authorList>
    </citation>
    <scope>NUCLEOTIDE SEQUENCE [LARGE SCALE GENOMIC DNA]</scope>
    <source>
        <strain evidence="1 2">Opo-235</strain>
    </source>
</reference>
<dbReference type="EMBL" id="QKOD01000017">
    <property type="protein sequence ID" value="RNJ41634.1"/>
    <property type="molecule type" value="Genomic_DNA"/>
</dbReference>
<evidence type="ECO:0000313" key="2">
    <source>
        <dbReference type="Proteomes" id="UP000275436"/>
    </source>
</evidence>
<dbReference type="InterPro" id="IPR008183">
    <property type="entry name" value="Aldose_1/G6P_1-epimerase"/>
</dbReference>
<organism evidence="1 2">
    <name type="scientific">Mesorhizobium japonicum</name>
    <dbReference type="NCBI Taxonomy" id="2066070"/>
    <lineage>
        <taxon>Bacteria</taxon>
        <taxon>Pseudomonadati</taxon>
        <taxon>Pseudomonadota</taxon>
        <taxon>Alphaproteobacteria</taxon>
        <taxon>Hyphomicrobiales</taxon>
        <taxon>Phyllobacteriaceae</taxon>
        <taxon>Mesorhizobium</taxon>
    </lineage>
</organism>
<dbReference type="GO" id="GO:0030246">
    <property type="term" value="F:carbohydrate binding"/>
    <property type="evidence" value="ECO:0007669"/>
    <property type="project" value="InterPro"/>
</dbReference>
<dbReference type="GO" id="GO:0005975">
    <property type="term" value="P:carbohydrate metabolic process"/>
    <property type="evidence" value="ECO:0007669"/>
    <property type="project" value="InterPro"/>
</dbReference>
<dbReference type="CDD" id="cd09024">
    <property type="entry name" value="Aldose_epim_lacX"/>
    <property type="match status" value="1"/>
</dbReference>
<dbReference type="RefSeq" id="WP_123170204.1">
    <property type="nucleotide sequence ID" value="NZ_QKOD01000017.1"/>
</dbReference>
<comment type="caution">
    <text evidence="1">The sequence shown here is derived from an EMBL/GenBank/DDBJ whole genome shotgun (WGS) entry which is preliminary data.</text>
</comment>
<dbReference type="InterPro" id="IPR037481">
    <property type="entry name" value="LacX"/>
</dbReference>
<protein>
    <submittedName>
        <fullName evidence="1">Aldose 1-epimerase family protein</fullName>
    </submittedName>
</protein>